<dbReference type="GO" id="GO:0009893">
    <property type="term" value="P:positive regulation of metabolic process"/>
    <property type="evidence" value="ECO:0007669"/>
    <property type="project" value="UniProtKB-ARBA"/>
</dbReference>
<sequence>MDVIAAVSSPVKASQGRQAACLNCRKSKVRCNRKLRDGSCDRCNQAHIECVVPSHHIGRQKGVKNKRKGLEKALHQIEQAIKRPKPDASESDAAQKIISSLQELLNETQGRPLQSETDDLSEDIDQPHNLPSPRGIDSGDSLSLDDAENPLQLLARASDLQLSPTTDVGDIHRWRSLTSSQPAILSQSIPEDDALAFKSFFVPVKANLDLGPDMDPVDLGLVTLSEAESLFASFYQNLAHTRWGLDPLVHTASFVRSQSAFLFTSIMAAAALFLPSAAALSKRLSRFCKSLAQMVIAKRLRSVEIVLAFMVNVPWMDPGSYLGDDDTCAYIAMALAIALDLSLNKIVLPPTGLDNGVPRRLAKADCIDAKRALHMDGFGDIDPSSEWGQRLLRRRERTWIALFVLERGVCLARGRSYTVPPTALIENCDRWHVSNFADSRDGPMNSMAVLRRNLDDLFKKVKSSCDSYQIADAGSEAAQSIKTLIENFYDQWYETWAPAIGEGQSHALPPYVEILVTHTRLSTYGGVINHPTAPFEVKRFFRAAGLSSALNVMRAAIQGESRLKSMPNNTVIMISFAACSALSLSVVSADTRSSLAPSVRNLIEETASVLERIGATPNHRNGASALYGRYLRELVRRGSQNSNELRMTAAETSALGGYGAMPPVTQASFSPLYWTEPLQFSAMSDDQINDAVNRAGVAFGMGVPNVPLDDLISWDWLDIGMPTDFGF</sequence>
<feature type="region of interest" description="Disordered" evidence="7">
    <location>
        <begin position="108"/>
        <end position="143"/>
    </location>
</feature>
<evidence type="ECO:0000313" key="9">
    <source>
        <dbReference type="EMBL" id="KAB8070895.1"/>
    </source>
</evidence>
<proteinExistence type="predicted"/>
<dbReference type="PANTHER" id="PTHR31845:SF17">
    <property type="entry name" value="ZN(II)2CYS6 TRANSCRIPTION FACTOR (EUROFUNG)"/>
    <property type="match status" value="1"/>
</dbReference>
<keyword evidence="5" id="KW-0804">Transcription</keyword>
<keyword evidence="10" id="KW-1185">Reference proteome</keyword>
<dbReference type="SUPFAM" id="SSF57701">
    <property type="entry name" value="Zn2/Cys6 DNA-binding domain"/>
    <property type="match status" value="1"/>
</dbReference>
<dbReference type="AlphaFoldDB" id="A0A5N5WT09"/>
<evidence type="ECO:0000256" key="7">
    <source>
        <dbReference type="SAM" id="MobiDB-lite"/>
    </source>
</evidence>
<name>A0A5N5WT09_9EURO</name>
<gene>
    <name evidence="9" type="ORF">BDV29DRAFT_160017</name>
</gene>
<dbReference type="FunFam" id="4.10.240.10:FF:000078">
    <property type="entry name" value="Putative Zn(II)2Cys6 transcription factor (Eurofung)"/>
    <property type="match status" value="1"/>
</dbReference>
<evidence type="ECO:0000259" key="8">
    <source>
        <dbReference type="PROSITE" id="PS50048"/>
    </source>
</evidence>
<evidence type="ECO:0000256" key="2">
    <source>
        <dbReference type="ARBA" id="ARBA00022833"/>
    </source>
</evidence>
<dbReference type="GO" id="GO:0008270">
    <property type="term" value="F:zinc ion binding"/>
    <property type="evidence" value="ECO:0007669"/>
    <property type="project" value="InterPro"/>
</dbReference>
<dbReference type="PANTHER" id="PTHR31845">
    <property type="entry name" value="FINGER DOMAIN PROTEIN, PUTATIVE-RELATED"/>
    <property type="match status" value="1"/>
</dbReference>
<keyword evidence="2" id="KW-0862">Zinc</keyword>
<dbReference type="PROSITE" id="PS00463">
    <property type="entry name" value="ZN2_CY6_FUNGAL_1"/>
    <property type="match status" value="1"/>
</dbReference>
<reference evidence="9 10" key="1">
    <citation type="submission" date="2019-04" db="EMBL/GenBank/DDBJ databases">
        <title>Friends and foes A comparative genomics study of 23 Aspergillus species from section Flavi.</title>
        <authorList>
            <consortium name="DOE Joint Genome Institute"/>
            <person name="Kjaerbolling I."/>
            <person name="Vesth T."/>
            <person name="Frisvad J.C."/>
            <person name="Nybo J.L."/>
            <person name="Theobald S."/>
            <person name="Kildgaard S."/>
            <person name="Isbrandt T."/>
            <person name="Kuo A."/>
            <person name="Sato A."/>
            <person name="Lyhne E.K."/>
            <person name="Kogle M.E."/>
            <person name="Wiebenga A."/>
            <person name="Kun R.S."/>
            <person name="Lubbers R.J."/>
            <person name="Makela M.R."/>
            <person name="Barry K."/>
            <person name="Chovatia M."/>
            <person name="Clum A."/>
            <person name="Daum C."/>
            <person name="Haridas S."/>
            <person name="He G."/>
            <person name="LaButti K."/>
            <person name="Lipzen A."/>
            <person name="Mondo S."/>
            <person name="Riley R."/>
            <person name="Salamov A."/>
            <person name="Simmons B.A."/>
            <person name="Magnuson J.K."/>
            <person name="Henrissat B."/>
            <person name="Mortensen U.H."/>
            <person name="Larsen T.O."/>
            <person name="Devries R.P."/>
            <person name="Grigoriev I.V."/>
            <person name="Machida M."/>
            <person name="Baker S.E."/>
            <person name="Andersen M.R."/>
        </authorList>
    </citation>
    <scope>NUCLEOTIDE SEQUENCE [LARGE SCALE GENOMIC DNA]</scope>
    <source>
        <strain evidence="9 10">CBS 151.66</strain>
    </source>
</reference>
<comment type="subcellular location">
    <subcellularLocation>
        <location evidence="1">Nucleus</location>
    </subcellularLocation>
</comment>
<dbReference type="GO" id="GO:0005634">
    <property type="term" value="C:nucleus"/>
    <property type="evidence" value="ECO:0007669"/>
    <property type="project" value="UniProtKB-SubCell"/>
</dbReference>
<organism evidence="9 10">
    <name type="scientific">Aspergillus leporis</name>
    <dbReference type="NCBI Taxonomy" id="41062"/>
    <lineage>
        <taxon>Eukaryota</taxon>
        <taxon>Fungi</taxon>
        <taxon>Dikarya</taxon>
        <taxon>Ascomycota</taxon>
        <taxon>Pezizomycotina</taxon>
        <taxon>Eurotiomycetes</taxon>
        <taxon>Eurotiomycetidae</taxon>
        <taxon>Eurotiales</taxon>
        <taxon>Aspergillaceae</taxon>
        <taxon>Aspergillus</taxon>
        <taxon>Aspergillus subgen. Circumdati</taxon>
    </lineage>
</organism>
<keyword evidence="3" id="KW-0805">Transcription regulation</keyword>
<evidence type="ECO:0000313" key="10">
    <source>
        <dbReference type="Proteomes" id="UP000326565"/>
    </source>
</evidence>
<evidence type="ECO:0000256" key="4">
    <source>
        <dbReference type="ARBA" id="ARBA00023125"/>
    </source>
</evidence>
<dbReference type="InterPro" id="IPR051089">
    <property type="entry name" value="prtT"/>
</dbReference>
<accession>A0A5N5WT09</accession>
<dbReference type="SMART" id="SM00066">
    <property type="entry name" value="GAL4"/>
    <property type="match status" value="1"/>
</dbReference>
<keyword evidence="4" id="KW-0238">DNA-binding</keyword>
<feature type="domain" description="Zn(2)-C6 fungal-type" evidence="8">
    <location>
        <begin position="20"/>
        <end position="52"/>
    </location>
</feature>
<dbReference type="EMBL" id="ML732288">
    <property type="protein sequence ID" value="KAB8070895.1"/>
    <property type="molecule type" value="Genomic_DNA"/>
</dbReference>
<dbReference type="InterPro" id="IPR036864">
    <property type="entry name" value="Zn2-C6_fun-type_DNA-bd_sf"/>
</dbReference>
<evidence type="ECO:0000256" key="3">
    <source>
        <dbReference type="ARBA" id="ARBA00023015"/>
    </source>
</evidence>
<dbReference type="CDD" id="cd00067">
    <property type="entry name" value="GAL4"/>
    <property type="match status" value="1"/>
</dbReference>
<evidence type="ECO:0000256" key="1">
    <source>
        <dbReference type="ARBA" id="ARBA00004123"/>
    </source>
</evidence>
<dbReference type="Gene3D" id="4.10.240.10">
    <property type="entry name" value="Zn(2)-C6 fungal-type DNA-binding domain"/>
    <property type="match status" value="1"/>
</dbReference>
<dbReference type="Pfam" id="PF00172">
    <property type="entry name" value="Zn_clus"/>
    <property type="match status" value="1"/>
</dbReference>
<protein>
    <recommendedName>
        <fullName evidence="8">Zn(2)-C6 fungal-type domain-containing protein</fullName>
    </recommendedName>
</protein>
<dbReference type="InterPro" id="IPR001138">
    <property type="entry name" value="Zn2Cys6_DnaBD"/>
</dbReference>
<dbReference type="GO" id="GO:0000976">
    <property type="term" value="F:transcription cis-regulatory region binding"/>
    <property type="evidence" value="ECO:0007669"/>
    <property type="project" value="TreeGrafter"/>
</dbReference>
<evidence type="ECO:0000256" key="6">
    <source>
        <dbReference type="ARBA" id="ARBA00023242"/>
    </source>
</evidence>
<dbReference type="CDD" id="cd12148">
    <property type="entry name" value="fungal_TF_MHR"/>
    <property type="match status" value="1"/>
</dbReference>
<evidence type="ECO:0000256" key="5">
    <source>
        <dbReference type="ARBA" id="ARBA00023163"/>
    </source>
</evidence>
<dbReference type="GO" id="GO:0000981">
    <property type="term" value="F:DNA-binding transcription factor activity, RNA polymerase II-specific"/>
    <property type="evidence" value="ECO:0007669"/>
    <property type="project" value="InterPro"/>
</dbReference>
<dbReference type="PROSITE" id="PS50048">
    <property type="entry name" value="ZN2_CY6_FUNGAL_2"/>
    <property type="match status" value="1"/>
</dbReference>
<dbReference type="Proteomes" id="UP000326565">
    <property type="component" value="Unassembled WGS sequence"/>
</dbReference>
<dbReference type="OrthoDB" id="3429912at2759"/>
<keyword evidence="6" id="KW-0539">Nucleus</keyword>